<evidence type="ECO:0000259" key="5">
    <source>
        <dbReference type="PROSITE" id="PS50600"/>
    </source>
</evidence>
<evidence type="ECO:0000256" key="1">
    <source>
        <dbReference type="ARBA" id="ARBA00005234"/>
    </source>
</evidence>
<evidence type="ECO:0000313" key="7">
    <source>
        <dbReference type="Proteomes" id="UP000026960"/>
    </source>
</evidence>
<dbReference type="AlphaFoldDB" id="A0A0D3GZI1"/>
<dbReference type="EnsemblPlants" id="OBART08G12370.1">
    <property type="protein sequence ID" value="OBART08G12370.1"/>
    <property type="gene ID" value="OBART08G12370"/>
</dbReference>
<feature type="region of interest" description="Disordered" evidence="4">
    <location>
        <begin position="647"/>
        <end position="684"/>
    </location>
</feature>
<evidence type="ECO:0000256" key="4">
    <source>
        <dbReference type="SAM" id="MobiDB-lite"/>
    </source>
</evidence>
<feature type="domain" description="Ubiquitin-like protease family profile" evidence="5">
    <location>
        <begin position="820"/>
        <end position="1013"/>
    </location>
</feature>
<dbReference type="Gene3D" id="3.40.395.10">
    <property type="entry name" value="Adenoviral Proteinase, Chain A"/>
    <property type="match status" value="1"/>
</dbReference>
<feature type="compositionally biased region" description="Low complexity" evidence="4">
    <location>
        <begin position="675"/>
        <end position="684"/>
    </location>
</feature>
<evidence type="ECO:0000313" key="6">
    <source>
        <dbReference type="EnsemblPlants" id="OBART08G12370.1"/>
    </source>
</evidence>
<keyword evidence="2" id="KW-0645">Protease</keyword>
<dbReference type="Proteomes" id="UP000026960">
    <property type="component" value="Chromosome 8"/>
</dbReference>
<dbReference type="PANTHER" id="PTHR34835:SF77">
    <property type="entry name" value="OS08G0365200 PROTEIN"/>
    <property type="match status" value="1"/>
</dbReference>
<dbReference type="Gramene" id="OBART08G12370.1">
    <property type="protein sequence ID" value="OBART08G12370.1"/>
    <property type="gene ID" value="OBART08G12370"/>
</dbReference>
<keyword evidence="3" id="KW-0378">Hydrolase</keyword>
<dbReference type="PANTHER" id="PTHR34835">
    <property type="entry name" value="OS07G0283600 PROTEIN-RELATED"/>
    <property type="match status" value="1"/>
</dbReference>
<dbReference type="SUPFAM" id="SSF54001">
    <property type="entry name" value="Cysteine proteinases"/>
    <property type="match status" value="1"/>
</dbReference>
<feature type="compositionally biased region" description="Polar residues" evidence="4">
    <location>
        <begin position="753"/>
        <end position="764"/>
    </location>
</feature>
<dbReference type="InterPro" id="IPR003653">
    <property type="entry name" value="Peptidase_C48_C"/>
</dbReference>
<comment type="similarity">
    <text evidence="1">Belongs to the peptidase C48 family.</text>
</comment>
<dbReference type="PROSITE" id="PS50600">
    <property type="entry name" value="ULP_PROTEASE"/>
    <property type="match status" value="1"/>
</dbReference>
<accession>A0A0D3GZI1</accession>
<feature type="region of interest" description="Disordered" evidence="4">
    <location>
        <begin position="739"/>
        <end position="788"/>
    </location>
</feature>
<dbReference type="PaxDb" id="65489-OBART08G12370.1"/>
<dbReference type="Pfam" id="PF02902">
    <property type="entry name" value="Peptidase_C48"/>
    <property type="match status" value="1"/>
</dbReference>
<dbReference type="eggNOG" id="KOG0778">
    <property type="taxonomic scope" value="Eukaryota"/>
</dbReference>
<organism evidence="6">
    <name type="scientific">Oryza barthii</name>
    <dbReference type="NCBI Taxonomy" id="65489"/>
    <lineage>
        <taxon>Eukaryota</taxon>
        <taxon>Viridiplantae</taxon>
        <taxon>Streptophyta</taxon>
        <taxon>Embryophyta</taxon>
        <taxon>Tracheophyta</taxon>
        <taxon>Spermatophyta</taxon>
        <taxon>Magnoliopsida</taxon>
        <taxon>Liliopsida</taxon>
        <taxon>Poales</taxon>
        <taxon>Poaceae</taxon>
        <taxon>BOP clade</taxon>
        <taxon>Oryzoideae</taxon>
        <taxon>Oryzeae</taxon>
        <taxon>Oryzinae</taxon>
        <taxon>Oryza</taxon>
    </lineage>
</organism>
<reference evidence="6" key="2">
    <citation type="submission" date="2015-03" db="UniProtKB">
        <authorList>
            <consortium name="EnsemblPlants"/>
        </authorList>
    </citation>
    <scope>IDENTIFICATION</scope>
</reference>
<reference evidence="6" key="1">
    <citation type="journal article" date="2009" name="Rice">
        <title>De Novo Next Generation Sequencing of Plant Genomes.</title>
        <authorList>
            <person name="Rounsley S."/>
            <person name="Marri P.R."/>
            <person name="Yu Y."/>
            <person name="He R."/>
            <person name="Sisneros N."/>
            <person name="Goicoechea J.L."/>
            <person name="Lee S.J."/>
            <person name="Angelova A."/>
            <person name="Kudrna D."/>
            <person name="Luo M."/>
            <person name="Affourtit J."/>
            <person name="Desany B."/>
            <person name="Knight J."/>
            <person name="Niazi F."/>
            <person name="Egholm M."/>
            <person name="Wing R.A."/>
        </authorList>
    </citation>
    <scope>NUCLEOTIDE SEQUENCE [LARGE SCALE GENOMIC DNA]</scope>
    <source>
        <strain evidence="6">cv. IRGC 105608</strain>
    </source>
</reference>
<feature type="region of interest" description="Disordered" evidence="4">
    <location>
        <begin position="806"/>
        <end position="831"/>
    </location>
</feature>
<evidence type="ECO:0000256" key="3">
    <source>
        <dbReference type="ARBA" id="ARBA00022801"/>
    </source>
</evidence>
<keyword evidence="7" id="KW-1185">Reference proteome</keyword>
<dbReference type="InterPro" id="IPR038765">
    <property type="entry name" value="Papain-like_cys_pep_sf"/>
</dbReference>
<dbReference type="GO" id="GO:0008234">
    <property type="term" value="F:cysteine-type peptidase activity"/>
    <property type="evidence" value="ECO:0007669"/>
    <property type="project" value="InterPro"/>
</dbReference>
<evidence type="ECO:0000256" key="2">
    <source>
        <dbReference type="ARBA" id="ARBA00022670"/>
    </source>
</evidence>
<dbReference type="GO" id="GO:0006508">
    <property type="term" value="P:proteolysis"/>
    <property type="evidence" value="ECO:0007669"/>
    <property type="project" value="UniProtKB-KW"/>
</dbReference>
<protein>
    <recommendedName>
        <fullName evidence="5">Ubiquitin-like protease family profile domain-containing protein</fullName>
    </recommendedName>
</protein>
<sequence length="1053" mass="118494">MSHGLSKLFFVFKSSSSEDLNPTYLQIVELTANTEANQGRIFFTCPSHEKGGSGCDFWYWEEGYIKYLNRKGLIEQNTCAKLLNEANQREMQRGTEEIKLDADVKKKSTVQEIRKDADVEEFKQVDHMLLILREMMVMMKLMLVVGVCSVGLIAKPSCVGLQCAMRCETFEMSKWQPNIHQFCIAVSHSLALQKKVSGEKGWPDSWSVSHDKLIVRMPDWCSGSNFKHRWGGVRFKRTMLELKPDQKQFIIDNGFESFLSLSNFKVHSRLAEWIMQKMNPEICEFRFRGKVIVFDKLLVHKITGLNDGDLPVKLSGANSEVVKEIRTLYHPYFVSNRLGTGMCEKLLLSMHDEEKFLRTFILYLLATILCPATGNYVNLDYLHSLVDVKMCCQYDWCTNVASCLMREIMKYQGFSTEQRDSIFQIGECLPLLVIAYMDHLQMPTTRLHLRIIDYNTPRFCHVTDEDFEYVAVVDRCRMNLSYVTYGSRPFRPRNEIPYLAQVHAVVGGSEAENAGVATAEDVPIGAVQDGVGIGAAVAQDSVAQDSASLNEWIRLSASSSQGTTFPASLKSIIEKHSAMWQDEFVSALDNFKRDMIDLRAKRTCDMISDISKVLADSNTAVGISEAVSNPPSTGLAAEVVSNPPSIEGAAEAVSKPSSIEGAAEATDFDGPSKEASGSSVPSSPAVDDYIFASRSDISNLDDACDAPSFRLFNESDPDFISTQDLAAKMLSLDVSNVPQSAMDGRIPSPSPQSPVSTRTSSATPLPTAKTPSPAPLHPLQQKHQLHSNGNIPNYIFTATCYKLATSSSGPSTHEKKNRKKRARKGDSDVEAKKLKTTSEIDDVYRRCVVDSLPNRSRKADAKELTTPFLRIGEFHVSLEYFREAMKPRGELNNEDKLICNPEKFVSESCVKWLKSINKEHKLPKLDLLFFPIVRDKHWVLTCINLLREQINYFDSIKRDDISQWFILSQNLVTNFTKVAVDAKIPIKDISKFQTCSPPQFDCGFFSLRYIENWDGKNLQAFNEGDMPNYRKFMTHMMVSSHLAKVDHDQLQAN</sequence>
<proteinExistence type="inferred from homology"/>
<name>A0A0D3GZI1_9ORYZ</name>
<dbReference type="HOGENOM" id="CLU_010699_0_0_1"/>